<dbReference type="Proteomes" id="UP000240739">
    <property type="component" value="Unassembled WGS sequence"/>
</dbReference>
<accession>A0A2T4UIL2</accession>
<dbReference type="PROSITE" id="PS51257">
    <property type="entry name" value="PROKAR_LIPOPROTEIN"/>
    <property type="match status" value="1"/>
</dbReference>
<keyword evidence="1" id="KW-0732">Signal</keyword>
<evidence type="ECO:0000313" key="4">
    <source>
        <dbReference type="Proteomes" id="UP000240739"/>
    </source>
</evidence>
<dbReference type="OrthoDB" id="3568721at2"/>
<feature type="domain" description="DUF4333" evidence="2">
    <location>
        <begin position="21"/>
        <end position="87"/>
    </location>
</feature>
<feature type="chain" id="PRO_5038377422" description="DUF4333 domain-containing protein" evidence="1">
    <location>
        <begin position="20"/>
        <end position="173"/>
    </location>
</feature>
<comment type="caution">
    <text evidence="3">The sequence shown here is derived from an EMBL/GenBank/DDBJ whole genome shotgun (WGS) entry which is preliminary data.</text>
</comment>
<dbReference type="RefSeq" id="WP_107567491.1">
    <property type="nucleotide sequence ID" value="NZ_PYYB01000001.1"/>
</dbReference>
<gene>
    <name evidence="3" type="ORF">C7Y72_05040</name>
</gene>
<name>A0A2T4UIL2_9ACTN</name>
<evidence type="ECO:0000259" key="2">
    <source>
        <dbReference type="Pfam" id="PF14230"/>
    </source>
</evidence>
<feature type="signal peptide" evidence="1">
    <location>
        <begin position="1"/>
        <end position="19"/>
    </location>
</feature>
<sequence length="173" mass="18266">MRRPLALLATVALVPLGLAGCGEATVDADKIESEIRTGFESQVPGAKVASIDCDEDIPGTKGSRGACRMTRDGDVRLLVSVTVTSEEDDGRIRWQVTSANIPGSSLEQRAAEALERQVGSAPDLVSCPDRVDLKAGATVRCDVTVDAQTYGATVTFTDADGAFDIKVDDRPRT</sequence>
<proteinExistence type="predicted"/>
<feature type="domain" description="DUF4333" evidence="2">
    <location>
        <begin position="99"/>
        <end position="161"/>
    </location>
</feature>
<keyword evidence="4" id="KW-1185">Reference proteome</keyword>
<organism evidence="3 4">
    <name type="scientific">Paraconexibacter algicola</name>
    <dbReference type="NCBI Taxonomy" id="2133960"/>
    <lineage>
        <taxon>Bacteria</taxon>
        <taxon>Bacillati</taxon>
        <taxon>Actinomycetota</taxon>
        <taxon>Thermoleophilia</taxon>
        <taxon>Solirubrobacterales</taxon>
        <taxon>Paraconexibacteraceae</taxon>
        <taxon>Paraconexibacter</taxon>
    </lineage>
</organism>
<dbReference type="EMBL" id="PYYB01000001">
    <property type="protein sequence ID" value="PTL59055.1"/>
    <property type="molecule type" value="Genomic_DNA"/>
</dbReference>
<evidence type="ECO:0000313" key="3">
    <source>
        <dbReference type="EMBL" id="PTL59055.1"/>
    </source>
</evidence>
<dbReference type="AlphaFoldDB" id="A0A2T4UIL2"/>
<reference evidence="3 4" key="1">
    <citation type="submission" date="2018-03" db="EMBL/GenBank/DDBJ databases">
        <title>Aquarubrobacter algicola gen. nov., sp. nov., a novel actinobacterium isolated from shallow eutrophic lake during the end of cyanobacterial harmful algal blooms.</title>
        <authorList>
            <person name="Chun S.J."/>
        </authorList>
    </citation>
    <scope>NUCLEOTIDE SEQUENCE [LARGE SCALE GENOMIC DNA]</scope>
    <source>
        <strain evidence="3 4">Seoho-28</strain>
    </source>
</reference>
<dbReference type="InterPro" id="IPR025637">
    <property type="entry name" value="DUF4333"/>
</dbReference>
<evidence type="ECO:0000256" key="1">
    <source>
        <dbReference type="SAM" id="SignalP"/>
    </source>
</evidence>
<protein>
    <recommendedName>
        <fullName evidence="2">DUF4333 domain-containing protein</fullName>
    </recommendedName>
</protein>
<dbReference type="Pfam" id="PF14230">
    <property type="entry name" value="DUF4333"/>
    <property type="match status" value="2"/>
</dbReference>